<comment type="caution">
    <text evidence="11">The sequence shown here is derived from an EMBL/GenBank/DDBJ whole genome shotgun (WGS) entry which is preliminary data.</text>
</comment>
<dbReference type="InterPro" id="IPR000580">
    <property type="entry name" value="TSC22/Bun"/>
</dbReference>
<feature type="coiled-coil region" evidence="9">
    <location>
        <begin position="955"/>
        <end position="989"/>
    </location>
</feature>
<keyword evidence="5" id="KW-0805">Transcription regulation</keyword>
<evidence type="ECO:0000256" key="8">
    <source>
        <dbReference type="ARBA" id="ARBA00039911"/>
    </source>
</evidence>
<evidence type="ECO:0000256" key="9">
    <source>
        <dbReference type="SAM" id="Coils"/>
    </source>
</evidence>
<evidence type="ECO:0000256" key="7">
    <source>
        <dbReference type="ARBA" id="ARBA00023242"/>
    </source>
</evidence>
<dbReference type="GO" id="GO:0043066">
    <property type="term" value="P:negative regulation of apoptotic process"/>
    <property type="evidence" value="ECO:0007669"/>
    <property type="project" value="TreeGrafter"/>
</dbReference>
<feature type="compositionally biased region" description="Low complexity" evidence="10">
    <location>
        <begin position="25"/>
        <end position="48"/>
    </location>
</feature>
<dbReference type="PANTHER" id="PTHR46745">
    <property type="entry name" value="TSC22 DOMAIN FAMILY PROTEIN 1"/>
    <property type="match status" value="1"/>
</dbReference>
<feature type="region of interest" description="Disordered" evidence="10">
    <location>
        <begin position="879"/>
        <end position="899"/>
    </location>
</feature>
<keyword evidence="6" id="KW-0804">Transcription</keyword>
<dbReference type="Pfam" id="PF01166">
    <property type="entry name" value="TSC22"/>
    <property type="match status" value="1"/>
</dbReference>
<dbReference type="InterPro" id="IPR047862">
    <property type="entry name" value="TSC22/BUN_CS"/>
</dbReference>
<dbReference type="SUPFAM" id="SSF58026">
    <property type="entry name" value="Delta-sleep-inducing peptide immunoreactive peptide"/>
    <property type="match status" value="1"/>
</dbReference>
<dbReference type="Proteomes" id="UP001205998">
    <property type="component" value="Unassembled WGS sequence"/>
</dbReference>
<dbReference type="EMBL" id="MU551633">
    <property type="protein sequence ID" value="KAI5621167.1"/>
    <property type="molecule type" value="Genomic_DNA"/>
</dbReference>
<dbReference type="AlphaFoldDB" id="A0AAD5ARM1"/>
<evidence type="ECO:0000313" key="11">
    <source>
        <dbReference type="EMBL" id="KAI5621167.1"/>
    </source>
</evidence>
<keyword evidence="9" id="KW-0175">Coiled coil</keyword>
<evidence type="ECO:0000256" key="1">
    <source>
        <dbReference type="ARBA" id="ARBA00004123"/>
    </source>
</evidence>
<feature type="compositionally biased region" description="Polar residues" evidence="10">
    <location>
        <begin position="416"/>
        <end position="427"/>
    </location>
</feature>
<evidence type="ECO:0000256" key="6">
    <source>
        <dbReference type="ARBA" id="ARBA00023163"/>
    </source>
</evidence>
<feature type="region of interest" description="Disordered" evidence="10">
    <location>
        <begin position="408"/>
        <end position="427"/>
    </location>
</feature>
<gene>
    <name evidence="11" type="ORF">C0J50_19102</name>
</gene>
<evidence type="ECO:0000256" key="5">
    <source>
        <dbReference type="ARBA" id="ARBA00023015"/>
    </source>
</evidence>
<dbReference type="PANTHER" id="PTHR46745:SF1">
    <property type="entry name" value="TSC22 DOMAIN FAMILY PROTEIN 1"/>
    <property type="match status" value="1"/>
</dbReference>
<dbReference type="GO" id="GO:0005829">
    <property type="term" value="C:cytosol"/>
    <property type="evidence" value="ECO:0007669"/>
    <property type="project" value="TreeGrafter"/>
</dbReference>
<feature type="region of interest" description="Disordered" evidence="10">
    <location>
        <begin position="998"/>
        <end position="1033"/>
    </location>
</feature>
<feature type="compositionally biased region" description="Basic residues" evidence="10">
    <location>
        <begin position="204"/>
        <end position="215"/>
    </location>
</feature>
<dbReference type="FunFam" id="1.20.5.490:FF:000002">
    <property type="entry name" value="TSC22 domain family, member 1"/>
    <property type="match status" value="1"/>
</dbReference>
<feature type="compositionally biased region" description="Low complexity" evidence="10">
    <location>
        <begin position="360"/>
        <end position="381"/>
    </location>
</feature>
<dbReference type="CDD" id="cd21938">
    <property type="entry name" value="ZIP_TSC22D1"/>
    <property type="match status" value="1"/>
</dbReference>
<dbReference type="GO" id="GO:0006357">
    <property type="term" value="P:regulation of transcription by RNA polymerase II"/>
    <property type="evidence" value="ECO:0007669"/>
    <property type="project" value="InterPro"/>
</dbReference>
<dbReference type="GO" id="GO:0005634">
    <property type="term" value="C:nucleus"/>
    <property type="evidence" value="ECO:0007669"/>
    <property type="project" value="UniProtKB-SubCell"/>
</dbReference>
<sequence>MHHPELSDPANARKMAQAASCPRRASSNIAGGSSSALPPSSGGASHGSNLIPSDDYKPSALVQPLPTAASSLGTQHPPPHTLNILSQSSLLPPGVPPSGAQIKKKSGFQITSVTPAQISVSTNNSITEDTESCDDLDESHTEDLSSSEILDVSLSRANDAAGPERSSSEDTLNNLHDAETPGAVSPNQPPLIPQTHGTMVNGAVHHHHPHTHHQLHSATSGNIHCASSASDQKMPSNVGGIGDNSTVGTVSVGQPLIAAAPGMSTGMASAASGTTASVKPLASNANNLNSAVPGLGGIITNSSGVALSSGLNNTNNQNVSLMRQQSSSASSAVATGTTASAVIGSSGASHVGITDIIQPSSAAPASSTQPQQTPMPAPHTTSSRFRVVKLDSTSEPFKKGRWTCTEYYDKEGPGSGSSENAPSTRTVESIRQFVPDSSEREVVGVSSVSSSISTHYSEGVPSVDVGGTSMLQQSFPPPAHMPANITKPQMHPIKKANTATPVPGSNHQQAPVNMGGLQTTTGHPSPAVPPQQLTYAQTAQLTPVQNVPGVSQQQIAYSPAPQPATAPQVAPVHVTSLSQGGTRPSDFAQSPQLIQVAASGSTQTLPHLSTTMTLTITGNGQLMSTSQPPVGNLPASVAHSATQGMLQPQQAPQMVQAPTGGVMPQLVQSTGPGVVQQPPKGPQLPTQLSVEQQTPLSSQGIGAQFIPVTSSLPTSNVPLCIKSDPQASLFQNGSKDGGAQPAVSALYATLPPLVATQLEDAQRLLIQRQSLLTLPKLATGDCASQSGTSSAPEESGGVSALTASASLLKNLPVDGEDDGECLFYYLHLHLRHLADALIQSDVQKCFKSLVVNKSYTGTKEYKLNININSNSTNLESANLSISGREQSSQSDVTDGEREKGWGNELSEFHFAPLFAETCCGWPVFSVCAALSSGASVVAIDNKIEQAMDLVKSHLMYAVREEVEVLKEQIKELIERNSQLEQENNLLKNLASPEQLAQFQAQVQSGSPPSSTQGAQQSSMPVQQLPAQNSGPSA</sequence>
<keyword evidence="7" id="KW-0539">Nucleus</keyword>
<keyword evidence="12" id="KW-1185">Reference proteome</keyword>
<feature type="non-terminal residue" evidence="11">
    <location>
        <position position="1033"/>
    </location>
</feature>
<dbReference type="PROSITE" id="PS01289">
    <property type="entry name" value="TSC22"/>
    <property type="match status" value="1"/>
</dbReference>
<evidence type="ECO:0000256" key="4">
    <source>
        <dbReference type="ARBA" id="ARBA00022490"/>
    </source>
</evidence>
<proteinExistence type="inferred from homology"/>
<evidence type="ECO:0000256" key="2">
    <source>
        <dbReference type="ARBA" id="ARBA00004496"/>
    </source>
</evidence>
<comment type="subcellular location">
    <subcellularLocation>
        <location evidence="2">Cytoplasm</location>
    </subcellularLocation>
    <subcellularLocation>
        <location evidence="1">Nucleus</location>
    </subcellularLocation>
</comment>
<keyword evidence="4" id="KW-0963">Cytoplasm</keyword>
<evidence type="ECO:0000256" key="3">
    <source>
        <dbReference type="ARBA" id="ARBA00007908"/>
    </source>
</evidence>
<feature type="compositionally biased region" description="Polar residues" evidence="10">
    <location>
        <begin position="217"/>
        <end position="235"/>
    </location>
</feature>
<evidence type="ECO:0000313" key="12">
    <source>
        <dbReference type="Proteomes" id="UP001205998"/>
    </source>
</evidence>
<reference evidence="11" key="1">
    <citation type="submission" date="2018-07" db="EMBL/GenBank/DDBJ databases">
        <title>Comparative genomics of catfishes provides insights into carnivory and benthic adaptation.</title>
        <authorList>
            <person name="Zhang Y."/>
            <person name="Wang D."/>
            <person name="Peng Z."/>
            <person name="Zheng S."/>
            <person name="Shao F."/>
            <person name="Tao W."/>
        </authorList>
    </citation>
    <scope>NUCLEOTIDE SEQUENCE</scope>
    <source>
        <strain evidence="11">Chongqing</strain>
    </source>
</reference>
<accession>A0AAD5ARM1</accession>
<dbReference type="Gene3D" id="1.20.5.490">
    <property type="entry name" value="Single helix bin"/>
    <property type="match status" value="1"/>
</dbReference>
<feature type="region of interest" description="Disordered" evidence="10">
    <location>
        <begin position="121"/>
        <end position="242"/>
    </location>
</feature>
<protein>
    <recommendedName>
        <fullName evidence="8">TSC22 domain family protein 1</fullName>
    </recommendedName>
</protein>
<name>A0AAD5ARM1_SILAS</name>
<dbReference type="GO" id="GO:0008284">
    <property type="term" value="P:positive regulation of cell population proliferation"/>
    <property type="evidence" value="ECO:0007669"/>
    <property type="project" value="TreeGrafter"/>
</dbReference>
<feature type="compositionally biased region" description="Polar residues" evidence="10">
    <location>
        <begin position="879"/>
        <end position="892"/>
    </location>
</feature>
<evidence type="ECO:0000256" key="10">
    <source>
        <dbReference type="SAM" id="MobiDB-lite"/>
    </source>
</evidence>
<feature type="region of interest" description="Disordered" evidence="10">
    <location>
        <begin position="360"/>
        <end position="386"/>
    </location>
</feature>
<organism evidence="11 12">
    <name type="scientific">Silurus asotus</name>
    <name type="common">Amur catfish</name>
    <name type="synonym">Parasilurus asotus</name>
    <dbReference type="NCBI Taxonomy" id="30991"/>
    <lineage>
        <taxon>Eukaryota</taxon>
        <taxon>Metazoa</taxon>
        <taxon>Chordata</taxon>
        <taxon>Craniata</taxon>
        <taxon>Vertebrata</taxon>
        <taxon>Euteleostomi</taxon>
        <taxon>Actinopterygii</taxon>
        <taxon>Neopterygii</taxon>
        <taxon>Teleostei</taxon>
        <taxon>Ostariophysi</taxon>
        <taxon>Siluriformes</taxon>
        <taxon>Siluridae</taxon>
        <taxon>Silurus</taxon>
    </lineage>
</organism>
<feature type="region of interest" description="Disordered" evidence="10">
    <location>
        <begin position="1"/>
        <end position="102"/>
    </location>
</feature>
<comment type="similarity">
    <text evidence="3">Belongs to the TSC-22/Dip/Bun family.</text>
</comment>
<feature type="compositionally biased region" description="Acidic residues" evidence="10">
    <location>
        <begin position="128"/>
        <end position="137"/>
    </location>
</feature>